<proteinExistence type="predicted"/>
<organism evidence="2 3">
    <name type="scientific">Trema orientale</name>
    <name type="common">Charcoal tree</name>
    <name type="synonym">Celtis orientalis</name>
    <dbReference type="NCBI Taxonomy" id="63057"/>
    <lineage>
        <taxon>Eukaryota</taxon>
        <taxon>Viridiplantae</taxon>
        <taxon>Streptophyta</taxon>
        <taxon>Embryophyta</taxon>
        <taxon>Tracheophyta</taxon>
        <taxon>Spermatophyta</taxon>
        <taxon>Magnoliopsida</taxon>
        <taxon>eudicotyledons</taxon>
        <taxon>Gunneridae</taxon>
        <taxon>Pentapetalae</taxon>
        <taxon>rosids</taxon>
        <taxon>fabids</taxon>
        <taxon>Rosales</taxon>
        <taxon>Cannabaceae</taxon>
        <taxon>Trema</taxon>
    </lineage>
</organism>
<accession>A0A2P5EIQ9</accession>
<protein>
    <submittedName>
        <fullName evidence="2">Uncharacterized protein</fullName>
    </submittedName>
</protein>
<keyword evidence="3" id="KW-1185">Reference proteome</keyword>
<feature type="region of interest" description="Disordered" evidence="1">
    <location>
        <begin position="61"/>
        <end position="129"/>
    </location>
</feature>
<name>A0A2P5EIQ9_TREOI</name>
<comment type="caution">
    <text evidence="2">The sequence shown here is derived from an EMBL/GenBank/DDBJ whole genome shotgun (WGS) entry which is preliminary data.</text>
</comment>
<evidence type="ECO:0000313" key="2">
    <source>
        <dbReference type="EMBL" id="PON85438.1"/>
    </source>
</evidence>
<dbReference type="AlphaFoldDB" id="A0A2P5EIQ9"/>
<dbReference type="InParanoid" id="A0A2P5EIQ9"/>
<gene>
    <name evidence="2" type="ORF">TorRG33x02_187180</name>
</gene>
<reference evidence="3" key="1">
    <citation type="submission" date="2016-06" db="EMBL/GenBank/DDBJ databases">
        <title>Parallel loss of symbiosis genes in relatives of nitrogen-fixing non-legume Parasponia.</title>
        <authorList>
            <person name="Van Velzen R."/>
            <person name="Holmer R."/>
            <person name="Bu F."/>
            <person name="Rutten L."/>
            <person name="Van Zeijl A."/>
            <person name="Liu W."/>
            <person name="Santuari L."/>
            <person name="Cao Q."/>
            <person name="Sharma T."/>
            <person name="Shen D."/>
            <person name="Roswanjaya Y."/>
            <person name="Wardhani T."/>
            <person name="Kalhor M.S."/>
            <person name="Jansen J."/>
            <person name="Van den Hoogen J."/>
            <person name="Gungor B."/>
            <person name="Hartog M."/>
            <person name="Hontelez J."/>
            <person name="Verver J."/>
            <person name="Yang W.-C."/>
            <person name="Schijlen E."/>
            <person name="Repin R."/>
            <person name="Schilthuizen M."/>
            <person name="Schranz E."/>
            <person name="Heidstra R."/>
            <person name="Miyata K."/>
            <person name="Fedorova E."/>
            <person name="Kohlen W."/>
            <person name="Bisseling T."/>
            <person name="Smit S."/>
            <person name="Geurts R."/>
        </authorList>
    </citation>
    <scope>NUCLEOTIDE SEQUENCE [LARGE SCALE GENOMIC DNA]</scope>
    <source>
        <strain evidence="3">cv. RG33-2</strain>
    </source>
</reference>
<dbReference type="EMBL" id="JXTC01000147">
    <property type="protein sequence ID" value="PON85438.1"/>
    <property type="molecule type" value="Genomic_DNA"/>
</dbReference>
<evidence type="ECO:0000256" key="1">
    <source>
        <dbReference type="SAM" id="MobiDB-lite"/>
    </source>
</evidence>
<feature type="compositionally biased region" description="Acidic residues" evidence="1">
    <location>
        <begin position="106"/>
        <end position="120"/>
    </location>
</feature>
<evidence type="ECO:0000313" key="3">
    <source>
        <dbReference type="Proteomes" id="UP000237000"/>
    </source>
</evidence>
<dbReference type="Proteomes" id="UP000237000">
    <property type="component" value="Unassembled WGS sequence"/>
</dbReference>
<sequence>MESVAAFGQSPAHIAVFEPGQTDDALGPIKPIAGAGGLVDEERDGGYGGGFEALGVVLGGGGGEVEAERRSREGVETGRRAEDAGDGGDGAVAAAVGVGQEPLGVDVEEQDEDDDEEQGDEGGQHYVAVVGENALHEVTQRVVVIGRVGLSRRRRRVTVTGAHYWQRREESDNE</sequence>
<feature type="compositionally biased region" description="Basic and acidic residues" evidence="1">
    <location>
        <begin position="66"/>
        <end position="83"/>
    </location>
</feature>